<organism evidence="2 3">
    <name type="scientific">Thermoflavifilum thermophilum</name>
    <dbReference type="NCBI Taxonomy" id="1393122"/>
    <lineage>
        <taxon>Bacteria</taxon>
        <taxon>Pseudomonadati</taxon>
        <taxon>Bacteroidota</taxon>
        <taxon>Chitinophagia</taxon>
        <taxon>Chitinophagales</taxon>
        <taxon>Chitinophagaceae</taxon>
        <taxon>Thermoflavifilum</taxon>
    </lineage>
</organism>
<reference evidence="3" key="1">
    <citation type="submission" date="2016-10" db="EMBL/GenBank/DDBJ databases">
        <authorList>
            <person name="Varghese N."/>
            <person name="Submissions S."/>
        </authorList>
    </citation>
    <scope>NUCLEOTIDE SEQUENCE [LARGE SCALE GENOMIC DNA]</scope>
    <source>
        <strain evidence="3">DSM 14807</strain>
    </source>
</reference>
<keyword evidence="3" id="KW-1185">Reference proteome</keyword>
<evidence type="ECO:0000313" key="2">
    <source>
        <dbReference type="EMBL" id="SFV33287.1"/>
    </source>
</evidence>
<gene>
    <name evidence="2" type="ORF">SAMN05660895_1616</name>
</gene>
<evidence type="ECO:0000313" key="3">
    <source>
        <dbReference type="Proteomes" id="UP000199537"/>
    </source>
</evidence>
<dbReference type="AlphaFoldDB" id="A0A1I7NF30"/>
<sequence length="57" mass="6734">MNKKWFHLHKSRHVNWPVTFGLIGLLVVTVGTVITIYLVRNKVDRHEEFDATKDLFI</sequence>
<dbReference type="EMBL" id="FPCJ01000001">
    <property type="protein sequence ID" value="SFV33287.1"/>
    <property type="molecule type" value="Genomic_DNA"/>
</dbReference>
<evidence type="ECO:0000256" key="1">
    <source>
        <dbReference type="SAM" id="Phobius"/>
    </source>
</evidence>
<keyword evidence="1" id="KW-0472">Membrane</keyword>
<keyword evidence="1" id="KW-0812">Transmembrane</keyword>
<dbReference type="Proteomes" id="UP000199537">
    <property type="component" value="Unassembled WGS sequence"/>
</dbReference>
<accession>A0A1I7NF30</accession>
<keyword evidence="1" id="KW-1133">Transmembrane helix</keyword>
<protein>
    <submittedName>
        <fullName evidence="2">Uncharacterized protein</fullName>
    </submittedName>
</protein>
<name>A0A1I7NF30_9BACT</name>
<proteinExistence type="predicted"/>
<dbReference type="STRING" id="1393122.SAMN05660895_1616"/>
<feature type="transmembrane region" description="Helical" evidence="1">
    <location>
        <begin position="20"/>
        <end position="39"/>
    </location>
</feature>